<dbReference type="Gene3D" id="3.10.20.30">
    <property type="match status" value="1"/>
</dbReference>
<reference evidence="1" key="1">
    <citation type="journal article" date="2015" name="Nature">
        <title>Complex archaea that bridge the gap between prokaryotes and eukaryotes.</title>
        <authorList>
            <person name="Spang A."/>
            <person name="Saw J.H."/>
            <person name="Jorgensen S.L."/>
            <person name="Zaremba-Niedzwiedzka K."/>
            <person name="Martijn J."/>
            <person name="Lind A.E."/>
            <person name="van Eijk R."/>
            <person name="Schleper C."/>
            <person name="Guy L."/>
            <person name="Ettema T.J."/>
        </authorList>
    </citation>
    <scope>NUCLEOTIDE SEQUENCE</scope>
</reference>
<protein>
    <recommendedName>
        <fullName evidence="2">Ubiquitin Mut7-C domain-containing protein</fullName>
    </recommendedName>
</protein>
<proteinExistence type="predicted"/>
<comment type="caution">
    <text evidence="1">The sequence shown here is derived from an EMBL/GenBank/DDBJ whole genome shotgun (WGS) entry which is preliminary data.</text>
</comment>
<dbReference type="InterPro" id="IPR012675">
    <property type="entry name" value="Beta-grasp_dom_sf"/>
</dbReference>
<dbReference type="SUPFAM" id="SSF54285">
    <property type="entry name" value="MoaD/ThiS"/>
    <property type="match status" value="1"/>
</dbReference>
<dbReference type="AlphaFoldDB" id="A0A0F9TC35"/>
<organism evidence="1">
    <name type="scientific">marine sediment metagenome</name>
    <dbReference type="NCBI Taxonomy" id="412755"/>
    <lineage>
        <taxon>unclassified sequences</taxon>
        <taxon>metagenomes</taxon>
        <taxon>ecological metagenomes</taxon>
    </lineage>
</organism>
<dbReference type="EMBL" id="LAZR01001784">
    <property type="protein sequence ID" value="KKN39068.1"/>
    <property type="molecule type" value="Genomic_DNA"/>
</dbReference>
<evidence type="ECO:0000313" key="1">
    <source>
        <dbReference type="EMBL" id="KKN39068.1"/>
    </source>
</evidence>
<evidence type="ECO:0008006" key="2">
    <source>
        <dbReference type="Google" id="ProtNLM"/>
    </source>
</evidence>
<gene>
    <name evidence="1" type="ORF">LCGC14_0747000</name>
</gene>
<dbReference type="InterPro" id="IPR016155">
    <property type="entry name" value="Mopterin_synth/thiamin_S_b"/>
</dbReference>
<sequence>MPIHVKLFGDLRKKIDETISGTASLRLNVDDPEIERISDFLKKFNIGENEVYHIFVNTRYAGLTKKVKNGDKVSLFPANMSLLYKWYFKREEDE</sequence>
<accession>A0A0F9TC35</accession>
<name>A0A0F9TC35_9ZZZZ</name>